<feature type="transmembrane region" description="Helical" evidence="2">
    <location>
        <begin position="25"/>
        <end position="47"/>
    </location>
</feature>
<reference evidence="3 4" key="1">
    <citation type="submission" date="2017-04" db="EMBL/GenBank/DDBJ databases">
        <title>Comparative genome analysis of Subtercola boreus.</title>
        <authorList>
            <person name="Cho Y.-J."/>
            <person name="Cho A."/>
            <person name="Kim O.-S."/>
            <person name="Lee J.-I."/>
        </authorList>
    </citation>
    <scope>NUCLEOTIDE SEQUENCE [LARGE SCALE GENOMIC DNA]</scope>
    <source>
        <strain evidence="3 4">K300</strain>
    </source>
</reference>
<keyword evidence="2" id="KW-1133">Transmembrane helix</keyword>
<dbReference type="AlphaFoldDB" id="A0A3E0VJM2"/>
<organism evidence="3 4">
    <name type="scientific">Subtercola boreus</name>
    <dbReference type="NCBI Taxonomy" id="120213"/>
    <lineage>
        <taxon>Bacteria</taxon>
        <taxon>Bacillati</taxon>
        <taxon>Actinomycetota</taxon>
        <taxon>Actinomycetes</taxon>
        <taxon>Micrococcales</taxon>
        <taxon>Microbacteriaceae</taxon>
        <taxon>Subtercola</taxon>
    </lineage>
</organism>
<evidence type="ECO:0008006" key="5">
    <source>
        <dbReference type="Google" id="ProtNLM"/>
    </source>
</evidence>
<feature type="compositionally biased region" description="Polar residues" evidence="1">
    <location>
        <begin position="215"/>
        <end position="225"/>
    </location>
</feature>
<proteinExistence type="predicted"/>
<gene>
    <name evidence="3" type="ORF">B7R54_07330</name>
</gene>
<accession>A0A3E0VJM2</accession>
<evidence type="ECO:0000313" key="4">
    <source>
        <dbReference type="Proteomes" id="UP000256486"/>
    </source>
</evidence>
<comment type="caution">
    <text evidence="3">The sequence shown here is derived from an EMBL/GenBank/DDBJ whole genome shotgun (WGS) entry which is preliminary data.</text>
</comment>
<feature type="compositionally biased region" description="Low complexity" evidence="1">
    <location>
        <begin position="226"/>
        <end position="242"/>
    </location>
</feature>
<dbReference type="Proteomes" id="UP000256486">
    <property type="component" value="Unassembled WGS sequence"/>
</dbReference>
<feature type="region of interest" description="Disordered" evidence="1">
    <location>
        <begin position="212"/>
        <end position="242"/>
    </location>
</feature>
<dbReference type="OrthoDB" id="5071143at2"/>
<name>A0A3E0VJM2_9MICO</name>
<evidence type="ECO:0000256" key="2">
    <source>
        <dbReference type="SAM" id="Phobius"/>
    </source>
</evidence>
<keyword evidence="2" id="KW-0472">Membrane</keyword>
<protein>
    <recommendedName>
        <fullName evidence="5">DUF4352 domain-containing protein</fullName>
    </recommendedName>
</protein>
<keyword evidence="2" id="KW-0812">Transmembrane</keyword>
<dbReference type="RefSeq" id="WP_142206638.1">
    <property type="nucleotide sequence ID" value="NZ_NBWZ01000001.1"/>
</dbReference>
<keyword evidence="4" id="KW-1185">Reference proteome</keyword>
<dbReference type="EMBL" id="NBWZ01000001">
    <property type="protein sequence ID" value="RFA09057.1"/>
    <property type="molecule type" value="Genomic_DNA"/>
</dbReference>
<evidence type="ECO:0000256" key="1">
    <source>
        <dbReference type="SAM" id="MobiDB-lite"/>
    </source>
</evidence>
<evidence type="ECO:0000313" key="3">
    <source>
        <dbReference type="EMBL" id="RFA09057.1"/>
    </source>
</evidence>
<sequence>MTEPGGGANWRTRVTSLSGKVPTKWLVTAVVALFLAGSAAFGGLNAVAADALPEVQAGSAYSGAQLRITVSRAVLIDGFPEQNITPDDGKRLFVVIATVENVWDRPVTTYDNIGAADNLRPVGVEGIQSDTPPDDVVVISDGTKAPRLQPRVPIELAYVWQVADTATVGPGDVRVDIYDKVYAAGGFVTFGARYEDPYLAAFATVPLKDVGAGANTDQSANTDQGANTGPAASPTPTAEPTS</sequence>